<keyword evidence="3" id="KW-1185">Reference proteome</keyword>
<reference evidence="2 3" key="1">
    <citation type="journal article" date="2019" name="Sci. Rep.">
        <title>Orb-weaving spider Araneus ventricosus genome elucidates the spidroin gene catalogue.</title>
        <authorList>
            <person name="Kono N."/>
            <person name="Nakamura H."/>
            <person name="Ohtoshi R."/>
            <person name="Moran D.A.P."/>
            <person name="Shinohara A."/>
            <person name="Yoshida Y."/>
            <person name="Fujiwara M."/>
            <person name="Mori M."/>
            <person name="Tomita M."/>
            <person name="Arakawa K."/>
        </authorList>
    </citation>
    <scope>NUCLEOTIDE SEQUENCE [LARGE SCALE GENOMIC DNA]</scope>
</reference>
<gene>
    <name evidence="2" type="ORF">AVEN_90985_1</name>
</gene>
<keyword evidence="1" id="KW-0812">Transmembrane</keyword>
<proteinExistence type="predicted"/>
<dbReference type="AlphaFoldDB" id="A0A4Y2TZP8"/>
<keyword evidence="1" id="KW-0472">Membrane</keyword>
<comment type="caution">
    <text evidence="2">The sequence shown here is derived from an EMBL/GenBank/DDBJ whole genome shotgun (WGS) entry which is preliminary data.</text>
</comment>
<dbReference type="EMBL" id="BGPR01032082">
    <property type="protein sequence ID" value="GBO05441.1"/>
    <property type="molecule type" value="Genomic_DNA"/>
</dbReference>
<feature type="transmembrane region" description="Helical" evidence="1">
    <location>
        <begin position="85"/>
        <end position="103"/>
    </location>
</feature>
<evidence type="ECO:0000313" key="3">
    <source>
        <dbReference type="Proteomes" id="UP000499080"/>
    </source>
</evidence>
<keyword evidence="1" id="KW-1133">Transmembrane helix</keyword>
<evidence type="ECO:0000256" key="1">
    <source>
        <dbReference type="SAM" id="Phobius"/>
    </source>
</evidence>
<sequence>MARNATYDRYRGRCHSEVAERTGLQMCVLGHHIMANNFRYSGNTFFKNIRYVLPPISIDSKYGPSKQFPTMPTARLKLNFVVPRVALLLVGFQTPIGAIYTPWS</sequence>
<accession>A0A4Y2TZP8</accession>
<evidence type="ECO:0000313" key="2">
    <source>
        <dbReference type="EMBL" id="GBO05441.1"/>
    </source>
</evidence>
<name>A0A4Y2TZP8_ARAVE</name>
<organism evidence="2 3">
    <name type="scientific">Araneus ventricosus</name>
    <name type="common">Orbweaver spider</name>
    <name type="synonym">Epeira ventricosa</name>
    <dbReference type="NCBI Taxonomy" id="182803"/>
    <lineage>
        <taxon>Eukaryota</taxon>
        <taxon>Metazoa</taxon>
        <taxon>Ecdysozoa</taxon>
        <taxon>Arthropoda</taxon>
        <taxon>Chelicerata</taxon>
        <taxon>Arachnida</taxon>
        <taxon>Araneae</taxon>
        <taxon>Araneomorphae</taxon>
        <taxon>Entelegynae</taxon>
        <taxon>Araneoidea</taxon>
        <taxon>Araneidae</taxon>
        <taxon>Araneus</taxon>
    </lineage>
</organism>
<dbReference type="Proteomes" id="UP000499080">
    <property type="component" value="Unassembled WGS sequence"/>
</dbReference>
<protein>
    <submittedName>
        <fullName evidence="2">Uncharacterized protein</fullName>
    </submittedName>
</protein>